<dbReference type="InterPro" id="IPR002813">
    <property type="entry name" value="Arg_biosynth_ArgJ"/>
</dbReference>
<feature type="binding site" evidence="10">
    <location>
        <position position="440"/>
    </location>
    <ligand>
        <name>substrate</name>
    </ligand>
</feature>
<dbReference type="GO" id="GO:0005759">
    <property type="term" value="C:mitochondrial matrix"/>
    <property type="evidence" value="ECO:0007669"/>
    <property type="project" value="UniProtKB-SubCell"/>
</dbReference>
<dbReference type="Pfam" id="PF01960">
    <property type="entry name" value="ArgJ"/>
    <property type="match status" value="1"/>
</dbReference>
<dbReference type="FunFam" id="3.30.2330.10:FF:000001">
    <property type="entry name" value="Arginine biosynthesis bifunctional protein ArgJ, mitochondrial"/>
    <property type="match status" value="1"/>
</dbReference>
<comment type="subunit">
    <text evidence="10">Heterodimer of an alpha and a beta chain.</text>
</comment>
<evidence type="ECO:0000256" key="2">
    <source>
        <dbReference type="ARBA" id="ARBA00006774"/>
    </source>
</evidence>
<protein>
    <recommendedName>
        <fullName evidence="10">Arginine biosynthesis bifunctional protein ArgJ, mitochondrial</fullName>
    </recommendedName>
    <domain>
        <recommendedName>
            <fullName evidence="10">Glutamate N-acetyltransferase</fullName>
            <shortName evidence="10">GAT</shortName>
            <ecNumber evidence="10">2.3.1.35</ecNumber>
        </recommendedName>
        <alternativeName>
            <fullName evidence="10">Ornithine acetyltransferase</fullName>
            <shortName evidence="10">OATase</shortName>
        </alternativeName>
        <alternativeName>
            <fullName evidence="10">Ornithine transacetylase</fullName>
        </alternativeName>
    </domain>
    <domain>
        <recommendedName>
            <fullName evidence="10">Amino-acid acetyltransferase</fullName>
            <ecNumber evidence="10">2.3.1.1</ecNumber>
        </recommendedName>
        <alternativeName>
            <fullName evidence="10">N-acetylglutamate synthase</fullName>
            <shortName evidence="10">AGS</shortName>
        </alternativeName>
    </domain>
    <component>
        <recommendedName>
            <fullName evidence="10">Arginine biosynthesis bifunctional protein ArgJ alpha chain</fullName>
        </recommendedName>
    </component>
    <component>
        <recommendedName>
            <fullName evidence="10">Arginine biosynthesis bifunctional protein ArgJ beta chain</fullName>
        </recommendedName>
    </component>
</protein>
<dbReference type="GO" id="GO:0004358">
    <property type="term" value="F:L-glutamate N-acetyltransferase activity, acting on acetyl-L-ornithine as donor"/>
    <property type="evidence" value="ECO:0007669"/>
    <property type="project" value="UniProtKB-UniRule"/>
</dbReference>
<reference evidence="11" key="1">
    <citation type="submission" date="2014-02" db="EMBL/GenBank/DDBJ databases">
        <authorList>
            <person name="Genoscope - CEA"/>
        </authorList>
    </citation>
    <scope>NUCLEOTIDE SEQUENCE</scope>
    <source>
        <strain evidence="11">LS3</strain>
    </source>
</reference>
<dbReference type="UniPathway" id="UPA00068">
    <property type="reaction ID" value="UER00106"/>
</dbReference>
<dbReference type="PANTHER" id="PTHR23100:SF0">
    <property type="entry name" value="ARGININE BIOSYNTHESIS BIFUNCTIONAL PROTEIN ARGJ, MITOCHONDRIAL"/>
    <property type="match status" value="1"/>
</dbReference>
<evidence type="ECO:0000256" key="1">
    <source>
        <dbReference type="ARBA" id="ARBA00004305"/>
    </source>
</evidence>
<comment type="subcellular location">
    <subcellularLocation>
        <location evidence="1 10">Mitochondrion matrix</location>
    </subcellularLocation>
</comment>
<dbReference type="FunFam" id="3.10.20.340:FF:000002">
    <property type="entry name" value="Arginine biosynthesis bifunctional protein ArgJ, mitochondrial"/>
    <property type="match status" value="1"/>
</dbReference>
<feature type="site" description="Involved in the stabilization of negative charge on the oxyanion by the formation of the oxyanion hole" evidence="10">
    <location>
        <position position="144"/>
    </location>
</feature>
<dbReference type="NCBIfam" id="TIGR00120">
    <property type="entry name" value="ArgJ"/>
    <property type="match status" value="1"/>
</dbReference>
<feature type="active site" description="Nucleophile" evidence="10">
    <location>
        <position position="220"/>
    </location>
</feature>
<dbReference type="PANTHER" id="PTHR23100">
    <property type="entry name" value="ARGININE BIOSYNTHESIS BIFUNCTIONAL PROTEIN ARGJ"/>
    <property type="match status" value="1"/>
</dbReference>
<proteinExistence type="inferred from homology"/>
<dbReference type="GO" id="GO:0004042">
    <property type="term" value="F:L-glutamate N-acetyltransferase activity"/>
    <property type="evidence" value="ECO:0007669"/>
    <property type="project" value="UniProtKB-UniRule"/>
</dbReference>
<dbReference type="EC" id="2.3.1.35" evidence="10"/>
<feature type="site" description="Involved in the stabilization of negative charge on the oxyanion by the formation of the oxyanion hole" evidence="10">
    <location>
        <position position="143"/>
    </location>
</feature>
<comment type="similarity">
    <text evidence="2 10">Belongs to the ArgJ family.</text>
</comment>
<feature type="site" description="Cleavage; by autolysis" evidence="10">
    <location>
        <begin position="219"/>
        <end position="220"/>
    </location>
</feature>
<dbReference type="GO" id="GO:0006526">
    <property type="term" value="P:L-arginine biosynthetic process"/>
    <property type="evidence" value="ECO:0007669"/>
    <property type="project" value="UniProtKB-UniRule"/>
</dbReference>
<gene>
    <name evidence="11" type="ORF">GNLVRS02_ARAD1C18590g</name>
</gene>
<dbReference type="Gene3D" id="3.10.20.340">
    <property type="entry name" value="ArgJ beta chain, C-terminal domain"/>
    <property type="match status" value="1"/>
</dbReference>
<evidence type="ECO:0000256" key="8">
    <source>
        <dbReference type="ARBA" id="ARBA00023268"/>
    </source>
</evidence>
<evidence type="ECO:0000256" key="9">
    <source>
        <dbReference type="ARBA" id="ARBA00023315"/>
    </source>
</evidence>
<keyword evidence="3 10" id="KW-0055">Arginine biosynthesis</keyword>
<reference evidence="11" key="2">
    <citation type="submission" date="2014-06" db="EMBL/GenBank/DDBJ databases">
        <title>The complete genome of Blastobotrys (Arxula) adeninivorans LS3 - a yeast of biotechnological interest.</title>
        <authorList>
            <person name="Kunze G."/>
            <person name="Gaillardin C."/>
            <person name="Czernicka M."/>
            <person name="Durrens P."/>
            <person name="Martin T."/>
            <person name="Boer E."/>
            <person name="Gabaldon T."/>
            <person name="Cruz J."/>
            <person name="Talla E."/>
            <person name="Marck C."/>
            <person name="Goffeau A."/>
            <person name="Barbe V."/>
            <person name="Baret P."/>
            <person name="Baronian K."/>
            <person name="Beier S."/>
            <person name="Bleykasten C."/>
            <person name="Bode R."/>
            <person name="Casaregola S."/>
            <person name="Despons L."/>
            <person name="Fairhead C."/>
            <person name="Giersberg M."/>
            <person name="Gierski P."/>
            <person name="Hahnel U."/>
            <person name="Hartmann A."/>
            <person name="Jankowska D."/>
            <person name="Jubin C."/>
            <person name="Jung P."/>
            <person name="Lafontaine I."/>
            <person name="Leh-Louis V."/>
            <person name="Lemaire M."/>
            <person name="Marcet-Houben M."/>
            <person name="Mascher M."/>
            <person name="Morel G."/>
            <person name="Richard G.-F."/>
            <person name="Riechen J."/>
            <person name="Sacerdot C."/>
            <person name="Sarkar A."/>
            <person name="Savel G."/>
            <person name="Schacherer J."/>
            <person name="Sherman D."/>
            <person name="Straub M.-L."/>
            <person name="Stein N."/>
            <person name="Thierry A."/>
            <person name="Trautwein-Schult A."/>
            <person name="Westhof E."/>
            <person name="Worch S."/>
            <person name="Dujon B."/>
            <person name="Souciet J.-L."/>
            <person name="Wincker P."/>
            <person name="Scholz U."/>
            <person name="Neuveglise N."/>
        </authorList>
    </citation>
    <scope>NUCLEOTIDE SEQUENCE</scope>
    <source>
        <strain evidence="11">LS3</strain>
    </source>
</reference>
<accession>A0A060T1A3</accession>
<dbReference type="FunFam" id="3.60.70.12:FF:000001">
    <property type="entry name" value="Arginine biosynthesis bifunctional protein ArgJ, chloroplastic"/>
    <property type="match status" value="1"/>
</dbReference>
<dbReference type="InterPro" id="IPR042195">
    <property type="entry name" value="ArgJ_beta_C"/>
</dbReference>
<feature type="binding site" evidence="10">
    <location>
        <position position="183"/>
    </location>
    <ligand>
        <name>substrate</name>
    </ligand>
</feature>
<feature type="binding site" evidence="10">
    <location>
        <position position="220"/>
    </location>
    <ligand>
        <name>substrate</name>
    </ligand>
</feature>
<comment type="function">
    <text evidence="10">Catalyzes two activities which are involved in the cyclic version of arginine biosynthesis: the synthesis of acetylglutamate from glutamate and acetyl-CoA, and of ornithine by transacetylation between acetylornithine and glutamate.</text>
</comment>
<evidence type="ECO:0000313" key="11">
    <source>
        <dbReference type="EMBL" id="CDP34703.1"/>
    </source>
</evidence>
<dbReference type="GO" id="GO:0006592">
    <property type="term" value="P:ornithine biosynthetic process"/>
    <property type="evidence" value="ECO:0007669"/>
    <property type="project" value="TreeGrafter"/>
</dbReference>
<comment type="PTM">
    <text evidence="10">The alpha and beta chains are autoproteolytically processed from a single precursor protein within the mitochondrion.</text>
</comment>
<dbReference type="InterPro" id="IPR016117">
    <property type="entry name" value="ArgJ-like_dom_sf"/>
</dbReference>
<feature type="binding site" evidence="10">
    <location>
        <position position="435"/>
    </location>
    <ligand>
        <name>substrate</name>
    </ligand>
</feature>
<dbReference type="SUPFAM" id="SSF56266">
    <property type="entry name" value="DmpA/ArgJ-like"/>
    <property type="match status" value="1"/>
</dbReference>
<evidence type="ECO:0000256" key="3">
    <source>
        <dbReference type="ARBA" id="ARBA00022571"/>
    </source>
</evidence>
<comment type="catalytic activity">
    <reaction evidence="10">
        <text>L-glutamate + acetyl-CoA = N-acetyl-L-glutamate + CoA + H(+)</text>
        <dbReference type="Rhea" id="RHEA:24292"/>
        <dbReference type="ChEBI" id="CHEBI:15378"/>
        <dbReference type="ChEBI" id="CHEBI:29985"/>
        <dbReference type="ChEBI" id="CHEBI:44337"/>
        <dbReference type="ChEBI" id="CHEBI:57287"/>
        <dbReference type="ChEBI" id="CHEBI:57288"/>
        <dbReference type="EC" id="2.3.1.1"/>
    </reaction>
</comment>
<organism evidence="11">
    <name type="scientific">Blastobotrys adeninivorans</name>
    <name type="common">Yeast</name>
    <name type="synonym">Arxula adeninivorans</name>
    <dbReference type="NCBI Taxonomy" id="409370"/>
    <lineage>
        <taxon>Eukaryota</taxon>
        <taxon>Fungi</taxon>
        <taxon>Dikarya</taxon>
        <taxon>Ascomycota</taxon>
        <taxon>Saccharomycotina</taxon>
        <taxon>Dipodascomycetes</taxon>
        <taxon>Dipodascales</taxon>
        <taxon>Trichomonascaceae</taxon>
        <taxon>Blastobotrys</taxon>
    </lineage>
</organism>
<dbReference type="Gene3D" id="3.60.70.12">
    <property type="entry name" value="L-amino peptidase D-ALA esterase/amidase"/>
    <property type="match status" value="1"/>
</dbReference>
<dbReference type="AlphaFoldDB" id="A0A060T1A3"/>
<comment type="pathway">
    <text evidence="10">Amino-acid biosynthesis; L-arginine biosynthesis; L-ornithine and N-acetyl-L-glutamate from L-glutamate and N(2)-acetyl-L-ornithine (cyclic): step 1/1.</text>
</comment>
<comment type="pathway">
    <text evidence="10">Amino-acid biosynthesis; L-arginine biosynthesis; N(2)-acetyl-L-ornithine from L-glutamate: step 1/4.</text>
</comment>
<dbReference type="EMBL" id="HG937693">
    <property type="protein sequence ID" value="CDP34703.1"/>
    <property type="molecule type" value="Genomic_DNA"/>
</dbReference>
<evidence type="ECO:0000256" key="5">
    <source>
        <dbReference type="ARBA" id="ARBA00022679"/>
    </source>
</evidence>
<feature type="binding site" evidence="10">
    <location>
        <position position="306"/>
    </location>
    <ligand>
        <name>substrate</name>
    </ligand>
</feature>
<dbReference type="HAMAP" id="MF_01106">
    <property type="entry name" value="ArgJ"/>
    <property type="match status" value="1"/>
</dbReference>
<feature type="binding site" evidence="10">
    <location>
        <position position="209"/>
    </location>
    <ligand>
        <name>substrate</name>
    </ligand>
</feature>
<dbReference type="NCBIfam" id="NF003802">
    <property type="entry name" value="PRK05388.1"/>
    <property type="match status" value="1"/>
</dbReference>
<keyword evidence="5 10" id="KW-0808">Transferase</keyword>
<keyword evidence="4 10" id="KW-0028">Amino-acid biosynthesis</keyword>
<dbReference type="Gene3D" id="3.30.2330.10">
    <property type="entry name" value="arginine biosynthesis bifunctional protein suprefamily"/>
    <property type="match status" value="1"/>
</dbReference>
<evidence type="ECO:0000256" key="6">
    <source>
        <dbReference type="ARBA" id="ARBA00022813"/>
    </source>
</evidence>
<evidence type="ECO:0000256" key="4">
    <source>
        <dbReference type="ARBA" id="ARBA00022605"/>
    </source>
</evidence>
<comment type="catalytic activity">
    <reaction evidence="10">
        <text>N(2)-acetyl-L-ornithine + L-glutamate = N-acetyl-L-glutamate + L-ornithine</text>
        <dbReference type="Rhea" id="RHEA:15349"/>
        <dbReference type="ChEBI" id="CHEBI:29985"/>
        <dbReference type="ChEBI" id="CHEBI:44337"/>
        <dbReference type="ChEBI" id="CHEBI:46911"/>
        <dbReference type="ChEBI" id="CHEBI:57805"/>
        <dbReference type="EC" id="2.3.1.35"/>
    </reaction>
</comment>
<dbReference type="CDD" id="cd02152">
    <property type="entry name" value="OAT"/>
    <property type="match status" value="1"/>
</dbReference>
<name>A0A060T1A3_BLAAD</name>
<dbReference type="PhylomeDB" id="A0A060T1A3"/>
<keyword evidence="7 10" id="KW-0496">Mitochondrion</keyword>
<keyword evidence="9 10" id="KW-0012">Acyltransferase</keyword>
<feature type="chain" id="PRO_5023510330" description="Arginine biosynthesis bifunctional protein ArgJ beta chain" evidence="10">
    <location>
        <begin position="220"/>
        <end position="440"/>
    </location>
</feature>
<keyword evidence="6 10" id="KW-0068">Autocatalytic cleavage</keyword>
<evidence type="ECO:0000256" key="7">
    <source>
        <dbReference type="ARBA" id="ARBA00023128"/>
    </source>
</evidence>
<sequence length="440" mass="46583">MVVPRISRASTLAPRIIKRSISKYDRFVQTSGKYPAGYKVGGVHCGVKKDPSQFDLGLITSDSPCSAAAVFTTNVFKAAPVQISKKVLTANEGQGIRSIVINAGNANAVTGDQGLQDAIAMCKAVDSQVGDSGKLSSTLVMSTGVIGQKLPIEKIINGVPQLYQSNLGSDHESWLNVAKAICTTDTFPKLAHSTFSIAGKEYTLSGISKGAGMIHPNMATLLGFLVTDAPVTPAALDSALKYAVDRSYNSISVDGDMSTNDTIAALANGAAGGEPIDVSSPHFEQFRDALTAIAQELAQLVVRDGEGATKFVTINVEDAPSFEEAKKIAETVATSSLVKTALYGKDANWGRILCAVGYSGIPVEPFKTSVSFIPTDGTPELKLLVNGEPENVDEQRASEILALEDLEIRVNLGTGKGQRATFWTCDLSHEYVTINADYRS</sequence>
<dbReference type="EC" id="2.3.1.1" evidence="10"/>
<keyword evidence="8 10" id="KW-0511">Multifunctional enzyme</keyword>
<feature type="chain" id="PRO_5023510329" description="Arginine biosynthesis bifunctional protein ArgJ alpha chain" evidence="10">
    <location>
        <begin position="1"/>
        <end position="219"/>
    </location>
</feature>
<evidence type="ECO:0000256" key="10">
    <source>
        <dbReference type="HAMAP-Rule" id="MF_03124"/>
    </source>
</evidence>